<name>A0A1R4I6J7_9MICC</name>
<dbReference type="Gene3D" id="3.30.70.2970">
    <property type="entry name" value="Protein of unknown function (DUF541), domain 2"/>
    <property type="match status" value="1"/>
</dbReference>
<gene>
    <name evidence="1" type="ORF">FM125_00165</name>
</gene>
<evidence type="ECO:0000313" key="1">
    <source>
        <dbReference type="EMBL" id="SJN15408.1"/>
    </source>
</evidence>
<evidence type="ECO:0000313" key="2">
    <source>
        <dbReference type="Proteomes" id="UP000196230"/>
    </source>
</evidence>
<proteinExistence type="predicted"/>
<dbReference type="PANTHER" id="PTHR34387:SF2">
    <property type="entry name" value="SLR1258 PROTEIN"/>
    <property type="match status" value="1"/>
</dbReference>
<dbReference type="PANTHER" id="PTHR34387">
    <property type="entry name" value="SLR1258 PROTEIN"/>
    <property type="match status" value="1"/>
</dbReference>
<evidence type="ECO:0008006" key="3">
    <source>
        <dbReference type="Google" id="ProtNLM"/>
    </source>
</evidence>
<sequence length="214" mass="23098">MRITVHGHHRISRSPELGRLRLRVEASGPDRAAVLETVRQEASRLSGELLELKAGGLLDEYVVQAPGTHVERDHDEHGRPTVLRHVVSVAVTAVFTDASILGERASEWALRLPLEIGWVDWQLTEATHRELEESALTEAVADARRRAQVMAAAAGAREVRVLEVADPGLLSGGEAAQDSGVRFARAYGANGGEGIALVPEDVTVEAAVQVRFEA</sequence>
<dbReference type="Gene3D" id="3.30.110.170">
    <property type="entry name" value="Protein of unknown function (DUF541), domain 1"/>
    <property type="match status" value="1"/>
</dbReference>
<dbReference type="InterPro" id="IPR052022">
    <property type="entry name" value="26kDa_periplasmic_antigen"/>
</dbReference>
<dbReference type="RefSeq" id="WP_087133254.1">
    <property type="nucleotide sequence ID" value="NZ_FUKP01000002.1"/>
</dbReference>
<dbReference type="InterPro" id="IPR007497">
    <property type="entry name" value="SIMPL/DUF541"/>
</dbReference>
<accession>A0A1R4I6J7</accession>
<protein>
    <recommendedName>
        <fullName evidence="3">DUF541 domain-containing protein</fullName>
    </recommendedName>
</protein>
<dbReference type="Proteomes" id="UP000196230">
    <property type="component" value="Unassembled WGS sequence"/>
</dbReference>
<dbReference type="GO" id="GO:0006974">
    <property type="term" value="P:DNA damage response"/>
    <property type="evidence" value="ECO:0007669"/>
    <property type="project" value="TreeGrafter"/>
</dbReference>
<dbReference type="EMBL" id="FUKP01000002">
    <property type="protein sequence ID" value="SJN15408.1"/>
    <property type="molecule type" value="Genomic_DNA"/>
</dbReference>
<organism evidence="1 2">
    <name type="scientific">Micrococcus lylae</name>
    <dbReference type="NCBI Taxonomy" id="1273"/>
    <lineage>
        <taxon>Bacteria</taxon>
        <taxon>Bacillati</taxon>
        <taxon>Actinomycetota</taxon>
        <taxon>Actinomycetes</taxon>
        <taxon>Micrococcales</taxon>
        <taxon>Micrococcaceae</taxon>
        <taxon>Micrococcus</taxon>
    </lineage>
</organism>
<reference evidence="1 2" key="1">
    <citation type="submission" date="2017-02" db="EMBL/GenBank/DDBJ databases">
        <authorList>
            <person name="Peterson S.W."/>
        </authorList>
    </citation>
    <scope>NUCLEOTIDE SEQUENCE [LARGE SCALE GENOMIC DNA]</scope>
    <source>
        <strain evidence="1 2">2B3F</strain>
    </source>
</reference>
<dbReference type="AlphaFoldDB" id="A0A1R4I6J7"/>
<dbReference type="Pfam" id="PF04402">
    <property type="entry name" value="SIMPL"/>
    <property type="match status" value="1"/>
</dbReference>